<dbReference type="AlphaFoldDB" id="A0AAJ0UHF0"/>
<evidence type="ECO:0000256" key="3">
    <source>
        <dbReference type="ARBA" id="ARBA00022448"/>
    </source>
</evidence>
<dbReference type="PANTHER" id="PTHR30469:SF11">
    <property type="entry name" value="BLL4320 PROTEIN"/>
    <property type="match status" value="1"/>
</dbReference>
<dbReference type="PANTHER" id="PTHR30469">
    <property type="entry name" value="MULTIDRUG RESISTANCE PROTEIN MDTA"/>
    <property type="match status" value="1"/>
</dbReference>
<comment type="subcellular location">
    <subcellularLocation>
        <location evidence="1">Cell envelope</location>
    </subcellularLocation>
</comment>
<dbReference type="Pfam" id="PF25917">
    <property type="entry name" value="BSH_RND"/>
    <property type="match status" value="1"/>
</dbReference>
<dbReference type="NCBIfam" id="TIGR01730">
    <property type="entry name" value="RND_mfp"/>
    <property type="match status" value="1"/>
</dbReference>
<dbReference type="Proteomes" id="UP001296967">
    <property type="component" value="Unassembled WGS sequence"/>
</dbReference>
<reference evidence="9" key="1">
    <citation type="submission" date="2017-05" db="EMBL/GenBank/DDBJ databases">
        <authorList>
            <person name="Imhoff J.F."/>
            <person name="Rahn T."/>
            <person name="Kuenzel S."/>
            <person name="Neulinger S.C."/>
        </authorList>
    </citation>
    <scope>NUCLEOTIDE SEQUENCE</scope>
    <source>
        <strain evidence="9">DSM 4395</strain>
    </source>
</reference>
<keyword evidence="3" id="KW-0813">Transport</keyword>
<feature type="domain" description="Multidrug resistance protein MdtA-like alpha-helical hairpin" evidence="5">
    <location>
        <begin position="106"/>
        <end position="160"/>
    </location>
</feature>
<dbReference type="Gene3D" id="2.40.50.100">
    <property type="match status" value="1"/>
</dbReference>
<dbReference type="Gene3D" id="2.40.420.20">
    <property type="match status" value="1"/>
</dbReference>
<dbReference type="InterPro" id="IPR006143">
    <property type="entry name" value="RND_pump_MFP"/>
</dbReference>
<evidence type="ECO:0000259" key="6">
    <source>
        <dbReference type="Pfam" id="PF25917"/>
    </source>
</evidence>
<dbReference type="FunFam" id="2.40.30.170:FF:000010">
    <property type="entry name" value="Efflux RND transporter periplasmic adaptor subunit"/>
    <property type="match status" value="1"/>
</dbReference>
<dbReference type="Gene3D" id="1.10.287.470">
    <property type="entry name" value="Helix hairpin bin"/>
    <property type="match status" value="1"/>
</dbReference>
<evidence type="ECO:0000259" key="8">
    <source>
        <dbReference type="Pfam" id="PF25967"/>
    </source>
</evidence>
<evidence type="ECO:0000256" key="4">
    <source>
        <dbReference type="SAM" id="MobiDB-lite"/>
    </source>
</evidence>
<proteinExistence type="inferred from homology"/>
<sequence length="395" mass="43004">MILRSLLVILILALLGGGLALLKYQQIQESMAQLSQSQPPSTVTATEVQTTRWQPRLQAVGNVQSVQGVVVNNEVAGQVKRILFESGDQVTDGQALVQLDTEVDEAALVGLRASLNLARLQLERNQKLLRDRAVSQGDVDELNARVAESLAQVREKEALIRKKTILAPFDGQLGIRRVNLGQFLDAGSAIVELEAIDPVYVDYALPERQLSEIEVDQRVEVKVNAYPGRVFEGRIQAISPAVNRETRNIQVRALVPNPDRLLLPGMFAKIETLMAARDAVLTLPRQAITFNTYGDSVFVIEPSDDQQESGQNSKQDSGQASGLIVQRRQVKTGAVREQAVEILSGLEAGERVVLAGQVKLRNGASVKVVEDEDQVAPEKTEAAPPSENADADSEA</sequence>
<feature type="region of interest" description="Disordered" evidence="4">
    <location>
        <begin position="369"/>
        <end position="395"/>
    </location>
</feature>
<dbReference type="Pfam" id="PF25954">
    <property type="entry name" value="Beta-barrel_RND_2"/>
    <property type="match status" value="1"/>
</dbReference>
<accession>A0AAJ0UHF0</accession>
<dbReference type="InterPro" id="IPR058625">
    <property type="entry name" value="MdtA-like_BSH"/>
</dbReference>
<feature type="domain" description="Multidrug resistance protein MdtA-like C-terminal permuted SH3" evidence="8">
    <location>
        <begin position="325"/>
        <end position="356"/>
    </location>
</feature>
<evidence type="ECO:0000259" key="7">
    <source>
        <dbReference type="Pfam" id="PF25954"/>
    </source>
</evidence>
<organism evidence="9 10">
    <name type="scientific">Halochromatium salexigens</name>
    <name type="common">Chromatium salexigens</name>
    <dbReference type="NCBI Taxonomy" id="49447"/>
    <lineage>
        <taxon>Bacteria</taxon>
        <taxon>Pseudomonadati</taxon>
        <taxon>Pseudomonadota</taxon>
        <taxon>Gammaproteobacteria</taxon>
        <taxon>Chromatiales</taxon>
        <taxon>Chromatiaceae</taxon>
        <taxon>Halochromatium</taxon>
    </lineage>
</organism>
<evidence type="ECO:0000256" key="2">
    <source>
        <dbReference type="ARBA" id="ARBA00009477"/>
    </source>
</evidence>
<name>A0AAJ0UHF0_HALSE</name>
<gene>
    <name evidence="9" type="ORF">CCR82_13695</name>
</gene>
<dbReference type="Pfam" id="PF25876">
    <property type="entry name" value="HH_MFP_RND"/>
    <property type="match status" value="1"/>
</dbReference>
<dbReference type="InterPro" id="IPR058627">
    <property type="entry name" value="MdtA-like_C"/>
</dbReference>
<reference evidence="9" key="2">
    <citation type="journal article" date="2020" name="Microorganisms">
        <title>Osmotic Adaptation and Compatible Solute Biosynthesis of Phototrophic Bacteria as Revealed from Genome Analyses.</title>
        <authorList>
            <person name="Imhoff J.F."/>
            <person name="Rahn T."/>
            <person name="Kunzel S."/>
            <person name="Keller A."/>
            <person name="Neulinger S.C."/>
        </authorList>
    </citation>
    <scope>NUCLEOTIDE SEQUENCE</scope>
    <source>
        <strain evidence="9">DSM 4395</strain>
    </source>
</reference>
<dbReference type="GO" id="GO:1990281">
    <property type="term" value="C:efflux pump complex"/>
    <property type="evidence" value="ECO:0007669"/>
    <property type="project" value="TreeGrafter"/>
</dbReference>
<dbReference type="EMBL" id="NHSF01000066">
    <property type="protein sequence ID" value="MBK5931542.1"/>
    <property type="molecule type" value="Genomic_DNA"/>
</dbReference>
<evidence type="ECO:0000256" key="1">
    <source>
        <dbReference type="ARBA" id="ARBA00004196"/>
    </source>
</evidence>
<protein>
    <submittedName>
        <fullName evidence="9">Efflux transporter periplasmic adaptor subunit</fullName>
    </submittedName>
</protein>
<comment type="caution">
    <text evidence="9">The sequence shown here is derived from an EMBL/GenBank/DDBJ whole genome shotgun (WGS) entry which is preliminary data.</text>
</comment>
<keyword evidence="10" id="KW-1185">Reference proteome</keyword>
<evidence type="ECO:0000259" key="5">
    <source>
        <dbReference type="Pfam" id="PF25876"/>
    </source>
</evidence>
<dbReference type="InterPro" id="IPR058792">
    <property type="entry name" value="Beta-barrel_RND_2"/>
</dbReference>
<dbReference type="InterPro" id="IPR058624">
    <property type="entry name" value="MdtA-like_HH"/>
</dbReference>
<evidence type="ECO:0000313" key="10">
    <source>
        <dbReference type="Proteomes" id="UP001296967"/>
    </source>
</evidence>
<dbReference type="GO" id="GO:0015562">
    <property type="term" value="F:efflux transmembrane transporter activity"/>
    <property type="evidence" value="ECO:0007669"/>
    <property type="project" value="TreeGrafter"/>
</dbReference>
<feature type="domain" description="CusB-like beta-barrel" evidence="7">
    <location>
        <begin position="198"/>
        <end position="271"/>
    </location>
</feature>
<evidence type="ECO:0000313" key="9">
    <source>
        <dbReference type="EMBL" id="MBK5931542.1"/>
    </source>
</evidence>
<dbReference type="RefSeq" id="WP_201246379.1">
    <property type="nucleotide sequence ID" value="NZ_NHSF01000066.1"/>
</dbReference>
<feature type="domain" description="Multidrug resistance protein MdtA-like barrel-sandwich hybrid" evidence="6">
    <location>
        <begin position="69"/>
        <end position="189"/>
    </location>
</feature>
<comment type="similarity">
    <text evidence="2">Belongs to the membrane fusion protein (MFP) (TC 8.A.1) family.</text>
</comment>
<dbReference type="Gene3D" id="2.40.30.170">
    <property type="match status" value="1"/>
</dbReference>
<dbReference type="Pfam" id="PF25967">
    <property type="entry name" value="RND-MFP_C"/>
    <property type="match status" value="1"/>
</dbReference>
<dbReference type="SUPFAM" id="SSF111369">
    <property type="entry name" value="HlyD-like secretion proteins"/>
    <property type="match status" value="1"/>
</dbReference>